<dbReference type="RefSeq" id="WP_270453013.1">
    <property type="nucleotide sequence ID" value="NZ_JADPIE010000002.1"/>
</dbReference>
<evidence type="ECO:0000259" key="1">
    <source>
        <dbReference type="SMART" id="SM00966"/>
    </source>
</evidence>
<dbReference type="InterPro" id="IPR052731">
    <property type="entry name" value="B_subtilis_Trans_State_Reg"/>
</dbReference>
<reference evidence="2" key="1">
    <citation type="submission" date="2020-11" db="EMBL/GenBank/DDBJ databases">
        <title>Halonatronomonas betainensis gen. nov., sp. nov. a novel haloalkaliphilic representative of the family Halanaerobiacae capable of betaine degradation.</title>
        <authorList>
            <person name="Boltyanskaya Y."/>
            <person name="Kevbrin V."/>
            <person name="Detkova E."/>
            <person name="Grouzdev D.S."/>
            <person name="Koziaeva V."/>
            <person name="Zhilina T."/>
        </authorList>
    </citation>
    <scope>NUCLEOTIDE SEQUENCE</scope>
    <source>
        <strain evidence="2">Z-7014</strain>
    </source>
</reference>
<sequence>MKSTGIVRNIDDLGRVVLPIELRKTLGLEIKDPMEFYSDGDRLILQKYNTGCHLCGDYKTHKLFKDKLVCKSCIEDLKNIK</sequence>
<keyword evidence="3" id="KW-1185">Reference proteome</keyword>
<dbReference type="Pfam" id="PF04014">
    <property type="entry name" value="MazE_antitoxin"/>
    <property type="match status" value="1"/>
</dbReference>
<dbReference type="SMART" id="SM00966">
    <property type="entry name" value="SpoVT_AbrB"/>
    <property type="match status" value="1"/>
</dbReference>
<name>A0A931ASX8_9FIRM</name>
<dbReference type="SUPFAM" id="SSF89447">
    <property type="entry name" value="AbrB/MazE/MraZ-like"/>
    <property type="match status" value="1"/>
</dbReference>
<dbReference type="EMBL" id="JADPIE010000002">
    <property type="protein sequence ID" value="MBF8436215.1"/>
    <property type="molecule type" value="Genomic_DNA"/>
</dbReference>
<dbReference type="Proteomes" id="UP000621436">
    <property type="component" value="Unassembled WGS sequence"/>
</dbReference>
<dbReference type="InterPro" id="IPR007159">
    <property type="entry name" value="SpoVT-AbrB_dom"/>
</dbReference>
<accession>A0A931ASX8</accession>
<dbReference type="GO" id="GO:0003677">
    <property type="term" value="F:DNA binding"/>
    <property type="evidence" value="ECO:0007669"/>
    <property type="project" value="UniProtKB-KW"/>
</dbReference>
<evidence type="ECO:0000313" key="2">
    <source>
        <dbReference type="EMBL" id="MBF8436215.1"/>
    </source>
</evidence>
<dbReference type="PANTHER" id="PTHR36432:SF4">
    <property type="entry name" value="TRANSITION STATE REGULATOR ABH-RELATED"/>
    <property type="match status" value="1"/>
</dbReference>
<dbReference type="InterPro" id="IPR037914">
    <property type="entry name" value="SpoVT-AbrB_sf"/>
</dbReference>
<dbReference type="AlphaFoldDB" id="A0A931ASX8"/>
<protein>
    <submittedName>
        <fullName evidence="2">AbrB/MazE/SpoVT family DNA-binding domain-containing protein</fullName>
    </submittedName>
</protein>
<organism evidence="2 3">
    <name type="scientific">Halonatronomonas betaini</name>
    <dbReference type="NCBI Taxonomy" id="2778430"/>
    <lineage>
        <taxon>Bacteria</taxon>
        <taxon>Bacillati</taxon>
        <taxon>Bacillota</taxon>
        <taxon>Clostridia</taxon>
        <taxon>Halanaerobiales</taxon>
        <taxon>Halarsenatibacteraceae</taxon>
        <taxon>Halonatronomonas</taxon>
    </lineage>
</organism>
<keyword evidence="2" id="KW-0238">DNA-binding</keyword>
<dbReference type="Gene3D" id="2.10.260.10">
    <property type="match status" value="1"/>
</dbReference>
<evidence type="ECO:0000313" key="3">
    <source>
        <dbReference type="Proteomes" id="UP000621436"/>
    </source>
</evidence>
<gene>
    <name evidence="2" type="ORF">I0Q91_03915</name>
</gene>
<dbReference type="PANTHER" id="PTHR36432">
    <property type="match status" value="1"/>
</dbReference>
<feature type="domain" description="SpoVT-AbrB" evidence="1">
    <location>
        <begin position="8"/>
        <end position="51"/>
    </location>
</feature>
<proteinExistence type="predicted"/>
<comment type="caution">
    <text evidence="2">The sequence shown here is derived from an EMBL/GenBank/DDBJ whole genome shotgun (WGS) entry which is preliminary data.</text>
</comment>